<protein>
    <submittedName>
        <fullName evidence="1">Uncharacterized protein</fullName>
    </submittedName>
</protein>
<keyword evidence="2" id="KW-1185">Reference proteome</keyword>
<dbReference type="AlphaFoldDB" id="A0A067PXL4"/>
<dbReference type="Proteomes" id="UP000027265">
    <property type="component" value="Unassembled WGS sequence"/>
</dbReference>
<name>A0A067PXL4_9AGAM</name>
<proteinExistence type="predicted"/>
<organism evidence="1 2">
    <name type="scientific">Jaapia argillacea MUCL 33604</name>
    <dbReference type="NCBI Taxonomy" id="933084"/>
    <lineage>
        <taxon>Eukaryota</taxon>
        <taxon>Fungi</taxon>
        <taxon>Dikarya</taxon>
        <taxon>Basidiomycota</taxon>
        <taxon>Agaricomycotina</taxon>
        <taxon>Agaricomycetes</taxon>
        <taxon>Agaricomycetidae</taxon>
        <taxon>Jaapiales</taxon>
        <taxon>Jaapiaceae</taxon>
        <taxon>Jaapia</taxon>
    </lineage>
</organism>
<evidence type="ECO:0000313" key="2">
    <source>
        <dbReference type="Proteomes" id="UP000027265"/>
    </source>
</evidence>
<accession>A0A067PXL4</accession>
<evidence type="ECO:0000313" key="1">
    <source>
        <dbReference type="EMBL" id="KDQ55091.1"/>
    </source>
</evidence>
<gene>
    <name evidence="1" type="ORF">JAAARDRAFT_37614</name>
</gene>
<dbReference type="HOGENOM" id="CLU_3032660_0_0_1"/>
<dbReference type="EMBL" id="KL197726">
    <property type="protein sequence ID" value="KDQ55091.1"/>
    <property type="molecule type" value="Genomic_DNA"/>
</dbReference>
<reference evidence="2" key="1">
    <citation type="journal article" date="2014" name="Proc. Natl. Acad. Sci. U.S.A.">
        <title>Extensive sampling of basidiomycete genomes demonstrates inadequacy of the white-rot/brown-rot paradigm for wood decay fungi.</title>
        <authorList>
            <person name="Riley R."/>
            <person name="Salamov A.A."/>
            <person name="Brown D.W."/>
            <person name="Nagy L.G."/>
            <person name="Floudas D."/>
            <person name="Held B.W."/>
            <person name="Levasseur A."/>
            <person name="Lombard V."/>
            <person name="Morin E."/>
            <person name="Otillar R."/>
            <person name="Lindquist E.A."/>
            <person name="Sun H."/>
            <person name="LaButti K.M."/>
            <person name="Schmutz J."/>
            <person name="Jabbour D."/>
            <person name="Luo H."/>
            <person name="Baker S.E."/>
            <person name="Pisabarro A.G."/>
            <person name="Walton J.D."/>
            <person name="Blanchette R.A."/>
            <person name="Henrissat B."/>
            <person name="Martin F."/>
            <person name="Cullen D."/>
            <person name="Hibbett D.S."/>
            <person name="Grigoriev I.V."/>
        </authorList>
    </citation>
    <scope>NUCLEOTIDE SEQUENCE [LARGE SCALE GENOMIC DNA]</scope>
    <source>
        <strain evidence="2">MUCL 33604</strain>
    </source>
</reference>
<dbReference type="InParanoid" id="A0A067PXL4"/>
<sequence>MSTPFRLMNKVSPGITPYAPHLWLAVLSLTFWEILKMTPTRAVPHKQRERRSPKV</sequence>